<accession>A0A067L954</accession>
<reference evidence="3 4" key="1">
    <citation type="journal article" date="2014" name="PLoS ONE">
        <title>Global Analysis of Gene Expression Profiles in Physic Nut (Jatropha curcas L.) Seedlings Exposed to Salt Stress.</title>
        <authorList>
            <person name="Zhang L."/>
            <person name="Zhang C."/>
            <person name="Wu P."/>
            <person name="Chen Y."/>
            <person name="Li M."/>
            <person name="Jiang H."/>
            <person name="Wu G."/>
        </authorList>
    </citation>
    <scope>NUCLEOTIDE SEQUENCE [LARGE SCALE GENOMIC DNA]</scope>
    <source>
        <strain evidence="4">cv. GZQX0401</strain>
        <tissue evidence="3">Young leaves</tissue>
    </source>
</reference>
<feature type="compositionally biased region" description="Acidic residues" evidence="2">
    <location>
        <begin position="412"/>
        <end position="422"/>
    </location>
</feature>
<dbReference type="KEGG" id="jcu:105628535"/>
<dbReference type="OrthoDB" id="29853at2759"/>
<dbReference type="STRING" id="180498.A0A067L954"/>
<sequence length="474" mass="52813">MTVTRVAASHTMKLMKLTLSILFPRFSSSRCKTAAKMAVARIKLLRNKREAVVRQMRRDIALLLQSGQDATARIRVEHVIREQNVLAANEFIELFCELVVARLSIIAKQRECPADLKEGIASIIFAAPRCSEIPELVAMRDIFEKKYGKDFVSAATDLRPNSGVNRMLIEKLSVRTPTGEVKLKIMKEIAKEHQIEWDTAESEKELLKPPEERIEGPNTFVSATSFPVKPAPSSTTETKNPTIKRPTNEGIAGNIQFEDTASAAAAAAESAKLAIAAAQAAAYLANKNSTQASLPPGFDHTLNTPSINPRFGVLPSHSTGLPSANNPYINHQVMDHQANGTRRLHETQDYERSRYPSSEETRSVQMNGDCEHNYRRHSYNETRPMHLDSQNVYRRHSYNASSPKSQIKFDESDCDEEIEMEDSPAGIYPPPPTRPPPPIPSSHVAPVPQVHPKLPDYDALAARFEALKYKKSQT</sequence>
<feature type="region of interest" description="Disordered" evidence="2">
    <location>
        <begin position="397"/>
        <end position="450"/>
    </location>
</feature>
<keyword evidence="4" id="KW-1185">Reference proteome</keyword>
<name>A0A067L954_JATCU</name>
<feature type="compositionally biased region" description="Pro residues" evidence="2">
    <location>
        <begin position="427"/>
        <end position="440"/>
    </location>
</feature>
<dbReference type="GO" id="GO:0015031">
    <property type="term" value="P:protein transport"/>
    <property type="evidence" value="ECO:0007669"/>
    <property type="project" value="InterPro"/>
</dbReference>
<feature type="region of interest" description="Disordered" evidence="2">
    <location>
        <begin position="340"/>
        <end position="364"/>
    </location>
</feature>
<proteinExistence type="inferred from homology"/>
<dbReference type="InterPro" id="IPR042277">
    <property type="entry name" value="IST1-like"/>
</dbReference>
<evidence type="ECO:0000256" key="1">
    <source>
        <dbReference type="ARBA" id="ARBA00005536"/>
    </source>
</evidence>
<feature type="compositionally biased region" description="Polar residues" evidence="2">
    <location>
        <begin position="232"/>
        <end position="241"/>
    </location>
</feature>
<protein>
    <recommendedName>
        <fullName evidence="5">IST1-like protein</fullName>
    </recommendedName>
</protein>
<organism evidence="3 4">
    <name type="scientific">Jatropha curcas</name>
    <name type="common">Barbados nut</name>
    <dbReference type="NCBI Taxonomy" id="180498"/>
    <lineage>
        <taxon>Eukaryota</taxon>
        <taxon>Viridiplantae</taxon>
        <taxon>Streptophyta</taxon>
        <taxon>Embryophyta</taxon>
        <taxon>Tracheophyta</taxon>
        <taxon>Spermatophyta</taxon>
        <taxon>Magnoliopsida</taxon>
        <taxon>eudicotyledons</taxon>
        <taxon>Gunneridae</taxon>
        <taxon>Pentapetalae</taxon>
        <taxon>rosids</taxon>
        <taxon>fabids</taxon>
        <taxon>Malpighiales</taxon>
        <taxon>Euphorbiaceae</taxon>
        <taxon>Crotonoideae</taxon>
        <taxon>Jatropheae</taxon>
        <taxon>Jatropha</taxon>
    </lineage>
</organism>
<dbReference type="PANTHER" id="PTHR12161:SF55">
    <property type="entry name" value="REGULATOR OF VPS4 ACTIVITY IN THE MVB PATHWAY PROTEIN"/>
    <property type="match status" value="1"/>
</dbReference>
<gene>
    <name evidence="3" type="ORF">JCGZ_22355</name>
</gene>
<dbReference type="Proteomes" id="UP000027138">
    <property type="component" value="Unassembled WGS sequence"/>
</dbReference>
<dbReference type="FunFam" id="1.20.1260.60:FF:000003">
    <property type="entry name" value="IST1-like protein isoform A"/>
    <property type="match status" value="1"/>
</dbReference>
<dbReference type="PANTHER" id="PTHR12161">
    <property type="entry name" value="IST1 FAMILY MEMBER"/>
    <property type="match status" value="1"/>
</dbReference>
<evidence type="ECO:0000256" key="2">
    <source>
        <dbReference type="SAM" id="MobiDB-lite"/>
    </source>
</evidence>
<dbReference type="AlphaFoldDB" id="A0A067L954"/>
<evidence type="ECO:0000313" key="3">
    <source>
        <dbReference type="EMBL" id="KDP43728.1"/>
    </source>
</evidence>
<feature type="region of interest" description="Disordered" evidence="2">
    <location>
        <begin position="214"/>
        <end position="249"/>
    </location>
</feature>
<dbReference type="InterPro" id="IPR005061">
    <property type="entry name" value="Ist1"/>
</dbReference>
<evidence type="ECO:0008006" key="5">
    <source>
        <dbReference type="Google" id="ProtNLM"/>
    </source>
</evidence>
<comment type="similarity">
    <text evidence="1">Belongs to the IST1 family.</text>
</comment>
<dbReference type="Pfam" id="PF03398">
    <property type="entry name" value="Ist1"/>
    <property type="match status" value="1"/>
</dbReference>
<dbReference type="EMBL" id="KK914259">
    <property type="protein sequence ID" value="KDP43728.1"/>
    <property type="molecule type" value="Genomic_DNA"/>
</dbReference>
<evidence type="ECO:0000313" key="4">
    <source>
        <dbReference type="Proteomes" id="UP000027138"/>
    </source>
</evidence>
<dbReference type="Gene3D" id="1.20.1260.60">
    <property type="entry name" value="Vacuolar protein sorting-associated protein Ist1"/>
    <property type="match status" value="1"/>
</dbReference>
<feature type="compositionally biased region" description="Basic and acidic residues" evidence="2">
    <location>
        <begin position="343"/>
        <end position="362"/>
    </location>
</feature>